<name>A0A2M6WQW0_9BACT</name>
<organism evidence="1 2">
    <name type="scientific">Candidatus Falkowbacteria bacterium CG10_big_fil_rev_8_21_14_0_10_39_9</name>
    <dbReference type="NCBI Taxonomy" id="1974566"/>
    <lineage>
        <taxon>Bacteria</taxon>
        <taxon>Candidatus Falkowiibacteriota</taxon>
    </lineage>
</organism>
<evidence type="ECO:0000313" key="1">
    <source>
        <dbReference type="EMBL" id="PIT95143.1"/>
    </source>
</evidence>
<proteinExistence type="predicted"/>
<dbReference type="SUPFAM" id="SSF54919">
    <property type="entry name" value="Nucleoside diphosphate kinase, NDK"/>
    <property type="match status" value="1"/>
</dbReference>
<evidence type="ECO:0000313" key="2">
    <source>
        <dbReference type="Proteomes" id="UP000228900"/>
    </source>
</evidence>
<reference evidence="2" key="1">
    <citation type="submission" date="2017-09" db="EMBL/GenBank/DDBJ databases">
        <title>Depth-based differentiation of microbial function through sediment-hosted aquifers and enrichment of novel symbionts in the deep terrestrial subsurface.</title>
        <authorList>
            <person name="Probst A.J."/>
            <person name="Ladd B."/>
            <person name="Jarett J.K."/>
            <person name="Geller-Mcgrath D.E."/>
            <person name="Sieber C.M.K."/>
            <person name="Emerson J.B."/>
            <person name="Anantharaman K."/>
            <person name="Thomas B.C."/>
            <person name="Malmstrom R."/>
            <person name="Stieglmeier M."/>
            <person name="Klingl A."/>
            <person name="Woyke T."/>
            <person name="Ryan C.M."/>
            <person name="Banfield J.F."/>
        </authorList>
    </citation>
    <scope>NUCLEOTIDE SEQUENCE [LARGE SCALE GENOMIC DNA]</scope>
</reference>
<accession>A0A2M6WQW0</accession>
<sequence length="161" mass="18186">MSDLKSLETVGVKIVYSIIAAPSRELMTVHYQKDDAWLIMVGDSILDFQKKHKLLINFNSLEYGQRVLQSLIDYNSDKLMKICILFGLDACTQARKIVGSINEPGTMRAKYSHDSDYEAALNIRATQNSIHCSGNASEAVFEINNFKLANLLPEFELNEYC</sequence>
<comment type="caution">
    <text evidence="1">The sequence shown here is derived from an EMBL/GenBank/DDBJ whole genome shotgun (WGS) entry which is preliminary data.</text>
</comment>
<dbReference type="Proteomes" id="UP000228900">
    <property type="component" value="Unassembled WGS sequence"/>
</dbReference>
<dbReference type="InterPro" id="IPR036850">
    <property type="entry name" value="NDK-like_dom_sf"/>
</dbReference>
<gene>
    <name evidence="1" type="ORF">COT98_00940</name>
</gene>
<protein>
    <submittedName>
        <fullName evidence="1">Uncharacterized protein</fullName>
    </submittedName>
</protein>
<dbReference type="Gene3D" id="3.30.70.141">
    <property type="entry name" value="Nucleoside diphosphate kinase-like domain"/>
    <property type="match status" value="1"/>
</dbReference>
<dbReference type="AlphaFoldDB" id="A0A2M6WQW0"/>
<dbReference type="EMBL" id="PFAQ01000017">
    <property type="protein sequence ID" value="PIT95143.1"/>
    <property type="molecule type" value="Genomic_DNA"/>
</dbReference>